<dbReference type="Gene3D" id="3.40.50.1980">
    <property type="entry name" value="Nitrogenase molybdenum iron protein domain"/>
    <property type="match status" value="2"/>
</dbReference>
<organism evidence="1 2">
    <name type="scientific">Shinella sumterensis</name>
    <dbReference type="NCBI Taxonomy" id="1967501"/>
    <lineage>
        <taxon>Bacteria</taxon>
        <taxon>Pseudomonadati</taxon>
        <taxon>Pseudomonadota</taxon>
        <taxon>Alphaproteobacteria</taxon>
        <taxon>Hyphomicrobiales</taxon>
        <taxon>Rhizobiaceae</taxon>
        <taxon>Shinella</taxon>
    </lineage>
</organism>
<dbReference type="SUPFAM" id="SSF53807">
    <property type="entry name" value="Helical backbone' metal receptor"/>
    <property type="match status" value="1"/>
</dbReference>
<protein>
    <submittedName>
        <fullName evidence="1">ABC transporter substrate-binding protein</fullName>
    </submittedName>
</protein>
<evidence type="ECO:0000313" key="2">
    <source>
        <dbReference type="Proteomes" id="UP001234585"/>
    </source>
</evidence>
<evidence type="ECO:0000313" key="1">
    <source>
        <dbReference type="EMBL" id="WLR97824.1"/>
    </source>
</evidence>
<accession>A0AA50CNQ8</accession>
<dbReference type="Pfam" id="PF01497">
    <property type="entry name" value="Peripla_BP_2"/>
    <property type="match status" value="1"/>
</dbReference>
<gene>
    <name evidence="1" type="ORF">Q9313_01985</name>
</gene>
<reference evidence="1 2" key="1">
    <citation type="submission" date="2023-08" db="EMBL/GenBank/DDBJ databases">
        <title>Pathogen: clinical or host-associated sample.</title>
        <authorList>
            <person name="Hergert J."/>
            <person name="Casey R."/>
            <person name="Wagner J."/>
            <person name="Young E.L."/>
            <person name="Oakeson K.F."/>
        </authorList>
    </citation>
    <scope>NUCLEOTIDE SEQUENCE [LARGE SCALE GENOMIC DNA]</scope>
    <source>
        <strain evidence="1 2">1760953</strain>
    </source>
</reference>
<dbReference type="PANTHER" id="PTHR30535:SF4">
    <property type="entry name" value="HEMIN-BINDING PERIPLASMIC PROTEIN HMUT"/>
    <property type="match status" value="1"/>
</dbReference>
<proteinExistence type="predicted"/>
<dbReference type="AlphaFoldDB" id="A0AA50CNQ8"/>
<dbReference type="EMBL" id="CP132302">
    <property type="protein sequence ID" value="WLR97824.1"/>
    <property type="molecule type" value="Genomic_DNA"/>
</dbReference>
<dbReference type="RefSeq" id="WP_160869915.1">
    <property type="nucleotide sequence ID" value="NZ_CP132302.1"/>
</dbReference>
<sequence length="316" mass="33237">MSKSFDFRRARPWEVALTVFALSAPLLLPLSTAGSQGFVRQAVAQEMQQVDTSKVVVIGGALTEIVYALGEEGRLVARDSTSMYPREAMKLPDVGYMRALSPEGVMAVNPTAILAIEGSGPADALAVLKSSGIPFETVPEGFDRAAILKKIDIVGTFLGVPEKAKALEEKVGADLDAAIAEAAKRPESERKRVLFVLSFQNGKVMAAGGHTAADGIIGLSGGINATDGAFEGYKPLTDEAVVNAKPDVIMLMDRPGHGSSDEEVLKHPAISLTPAAANKAILRMDGLHLLGFGPRTASAIRDLNKALYGKTGNVSQ</sequence>
<dbReference type="InterPro" id="IPR002491">
    <property type="entry name" value="ABC_transptr_periplasmic_BD"/>
</dbReference>
<dbReference type="PROSITE" id="PS50983">
    <property type="entry name" value="FE_B12_PBP"/>
    <property type="match status" value="1"/>
</dbReference>
<dbReference type="CDD" id="cd01149">
    <property type="entry name" value="HutB"/>
    <property type="match status" value="1"/>
</dbReference>
<dbReference type="Proteomes" id="UP001234585">
    <property type="component" value="Chromosome"/>
</dbReference>
<dbReference type="PANTHER" id="PTHR30535">
    <property type="entry name" value="VITAMIN B12-BINDING PROTEIN"/>
    <property type="match status" value="1"/>
</dbReference>
<keyword evidence="2" id="KW-1185">Reference proteome</keyword>
<dbReference type="InterPro" id="IPR050902">
    <property type="entry name" value="ABC_Transporter_SBP"/>
</dbReference>
<name>A0AA50CNQ8_9HYPH</name>